<proteinExistence type="predicted"/>
<dbReference type="AlphaFoldDB" id="A0A090VN42"/>
<evidence type="ECO:0000313" key="2">
    <source>
        <dbReference type="Proteomes" id="UP000029644"/>
    </source>
</evidence>
<reference evidence="1 2" key="1">
    <citation type="journal article" date="2014" name="Genome Announc.">
        <title>Draft Genome Sequences of Marine Flavobacterium Algibacter lectus Strains SS8 and NR4.</title>
        <authorList>
            <person name="Takatani N."/>
            <person name="Nakanishi M."/>
            <person name="Meirelles P."/>
            <person name="Mino S."/>
            <person name="Suda W."/>
            <person name="Oshima K."/>
            <person name="Hattori M."/>
            <person name="Ohkuma M."/>
            <person name="Hosokawa M."/>
            <person name="Miyashita K."/>
            <person name="Thompson F.L."/>
            <person name="Niwa A."/>
            <person name="Sawabe T."/>
            <person name="Sawabe T."/>
        </authorList>
    </citation>
    <scope>NUCLEOTIDE SEQUENCE [LARGE SCALE GENOMIC DNA]</scope>
    <source>
        <strain evidence="1 2">JCM 19300</strain>
    </source>
</reference>
<protein>
    <submittedName>
        <fullName evidence="1">Uncharacterized protein</fullName>
    </submittedName>
</protein>
<gene>
    <name evidence="1" type="ORF">JCM19300_117</name>
</gene>
<accession>A0A090VN42</accession>
<name>A0A090VN42_9FLAO</name>
<organism evidence="1 2">
    <name type="scientific">Algibacter lectus</name>
    <dbReference type="NCBI Taxonomy" id="221126"/>
    <lineage>
        <taxon>Bacteria</taxon>
        <taxon>Pseudomonadati</taxon>
        <taxon>Bacteroidota</taxon>
        <taxon>Flavobacteriia</taxon>
        <taxon>Flavobacteriales</taxon>
        <taxon>Flavobacteriaceae</taxon>
        <taxon>Algibacter</taxon>
    </lineage>
</organism>
<dbReference type="Proteomes" id="UP000029644">
    <property type="component" value="Unassembled WGS sequence"/>
</dbReference>
<dbReference type="EMBL" id="BBNQ01000022">
    <property type="protein sequence ID" value="GAL64759.1"/>
    <property type="molecule type" value="Genomic_DNA"/>
</dbReference>
<sequence length="112" mass="12816">MILSEEKMHYFRTDVDGDLKEHLIFNSERLSNASVTFNSTKTKEIVAYKYLFTFNIDGQVSAIEVHNTLTFNADVSSMFGGSYSKTLTKNKVVGDEFYTKIIALYPNLKVKR</sequence>
<evidence type="ECO:0000313" key="1">
    <source>
        <dbReference type="EMBL" id="GAL64759.1"/>
    </source>
</evidence>
<comment type="caution">
    <text evidence="1">The sequence shown here is derived from an EMBL/GenBank/DDBJ whole genome shotgun (WGS) entry which is preliminary data.</text>
</comment>